<feature type="transmembrane region" description="Helical" evidence="6">
    <location>
        <begin position="86"/>
        <end position="108"/>
    </location>
</feature>
<sequence>MHARCPRNVLSTRTIGEYEKRCSPSNRLRHRWSIAPPVRMERNYVSASQVQATGYTMIALSSAVVIARFSLIFWKLRSLQVEDGCILLSWACFLAMSIAYIIVTPVVYKIDAYADGKISPWATMVSDALFMIKVFFANTMLLWASLWSVKLSFLFLYRRLLQDLPGEMKWWYAVLCFCITFIGAIISNFTSCQSMHAWFTVGECSTHRDAVAEIASLYYSFAVDVISDLMIMALPLRLVMSLRLPLGQKISVAAVFALGTICVIMAVVRVIQIGTRANNDSTPSSSWLAFWGMIEAGIAVIVGCLPAFAIIYRRTKNSHRYRSSYVGMSSSVYVPQDDVALSELATHGESTNTGETGLKAFNTTPELPIELSGEE</sequence>
<feature type="transmembrane region" description="Helical" evidence="6">
    <location>
        <begin position="250"/>
        <end position="268"/>
    </location>
</feature>
<dbReference type="GO" id="GO:0016020">
    <property type="term" value="C:membrane"/>
    <property type="evidence" value="ECO:0007669"/>
    <property type="project" value="UniProtKB-SubCell"/>
</dbReference>
<dbReference type="Proteomes" id="UP000184499">
    <property type="component" value="Unassembled WGS sequence"/>
</dbReference>
<keyword evidence="2 6" id="KW-0812">Transmembrane</keyword>
<dbReference type="AlphaFoldDB" id="A0A1L9UUN8"/>
<dbReference type="OMA" id="SGMEYWT"/>
<feature type="transmembrane region" description="Helical" evidence="6">
    <location>
        <begin position="217"/>
        <end position="238"/>
    </location>
</feature>
<evidence type="ECO:0000313" key="9">
    <source>
        <dbReference type="Proteomes" id="UP000184499"/>
    </source>
</evidence>
<evidence type="ECO:0000256" key="6">
    <source>
        <dbReference type="SAM" id="Phobius"/>
    </source>
</evidence>
<name>A0A1L9UUN8_ASPBC</name>
<dbReference type="OrthoDB" id="444631at2759"/>
<dbReference type="InterPro" id="IPR052337">
    <property type="entry name" value="SAT4-like"/>
</dbReference>
<dbReference type="GeneID" id="93578532"/>
<keyword evidence="9" id="KW-1185">Reference proteome</keyword>
<feature type="transmembrane region" description="Helical" evidence="6">
    <location>
        <begin position="128"/>
        <end position="149"/>
    </location>
</feature>
<feature type="transmembrane region" description="Helical" evidence="6">
    <location>
        <begin position="170"/>
        <end position="189"/>
    </location>
</feature>
<evidence type="ECO:0000313" key="8">
    <source>
        <dbReference type="EMBL" id="OJJ75282.1"/>
    </source>
</evidence>
<comment type="subcellular location">
    <subcellularLocation>
        <location evidence="1">Membrane</location>
        <topology evidence="1">Multi-pass membrane protein</topology>
    </subcellularLocation>
</comment>
<organism evidence="8 9">
    <name type="scientific">Aspergillus brasiliensis (strain CBS 101740 / IMI 381727 / IBT 21946)</name>
    <dbReference type="NCBI Taxonomy" id="767769"/>
    <lineage>
        <taxon>Eukaryota</taxon>
        <taxon>Fungi</taxon>
        <taxon>Dikarya</taxon>
        <taxon>Ascomycota</taxon>
        <taxon>Pezizomycotina</taxon>
        <taxon>Eurotiomycetes</taxon>
        <taxon>Eurotiomycetidae</taxon>
        <taxon>Eurotiales</taxon>
        <taxon>Aspergillaceae</taxon>
        <taxon>Aspergillus</taxon>
        <taxon>Aspergillus subgen. Circumdati</taxon>
    </lineage>
</organism>
<accession>A0A1L9UUN8</accession>
<evidence type="ECO:0000256" key="5">
    <source>
        <dbReference type="ARBA" id="ARBA00038359"/>
    </source>
</evidence>
<reference evidence="9" key="1">
    <citation type="journal article" date="2017" name="Genome Biol.">
        <title>Comparative genomics reveals high biological diversity and specific adaptations in the industrially and medically important fungal genus Aspergillus.</title>
        <authorList>
            <person name="de Vries R.P."/>
            <person name="Riley R."/>
            <person name="Wiebenga A."/>
            <person name="Aguilar-Osorio G."/>
            <person name="Amillis S."/>
            <person name="Uchima C.A."/>
            <person name="Anderluh G."/>
            <person name="Asadollahi M."/>
            <person name="Askin M."/>
            <person name="Barry K."/>
            <person name="Battaglia E."/>
            <person name="Bayram O."/>
            <person name="Benocci T."/>
            <person name="Braus-Stromeyer S.A."/>
            <person name="Caldana C."/>
            <person name="Canovas D."/>
            <person name="Cerqueira G.C."/>
            <person name="Chen F."/>
            <person name="Chen W."/>
            <person name="Choi C."/>
            <person name="Clum A."/>
            <person name="Dos Santos R.A."/>
            <person name="Damasio A.R."/>
            <person name="Diallinas G."/>
            <person name="Emri T."/>
            <person name="Fekete E."/>
            <person name="Flipphi M."/>
            <person name="Freyberg S."/>
            <person name="Gallo A."/>
            <person name="Gournas C."/>
            <person name="Habgood R."/>
            <person name="Hainaut M."/>
            <person name="Harispe M.L."/>
            <person name="Henrissat B."/>
            <person name="Hilden K.S."/>
            <person name="Hope R."/>
            <person name="Hossain A."/>
            <person name="Karabika E."/>
            <person name="Karaffa L."/>
            <person name="Karanyi Z."/>
            <person name="Krasevec N."/>
            <person name="Kuo A."/>
            <person name="Kusch H."/>
            <person name="LaButti K."/>
            <person name="Lagendijk E.L."/>
            <person name="Lapidus A."/>
            <person name="Levasseur A."/>
            <person name="Lindquist E."/>
            <person name="Lipzen A."/>
            <person name="Logrieco A.F."/>
            <person name="MacCabe A."/>
            <person name="Maekelae M.R."/>
            <person name="Malavazi I."/>
            <person name="Melin P."/>
            <person name="Meyer V."/>
            <person name="Mielnichuk N."/>
            <person name="Miskei M."/>
            <person name="Molnar A.P."/>
            <person name="Mule G."/>
            <person name="Ngan C.Y."/>
            <person name="Orejas M."/>
            <person name="Orosz E."/>
            <person name="Ouedraogo J.P."/>
            <person name="Overkamp K.M."/>
            <person name="Park H.-S."/>
            <person name="Perrone G."/>
            <person name="Piumi F."/>
            <person name="Punt P.J."/>
            <person name="Ram A.F."/>
            <person name="Ramon A."/>
            <person name="Rauscher S."/>
            <person name="Record E."/>
            <person name="Riano-Pachon D.M."/>
            <person name="Robert V."/>
            <person name="Roehrig J."/>
            <person name="Ruller R."/>
            <person name="Salamov A."/>
            <person name="Salih N.S."/>
            <person name="Samson R.A."/>
            <person name="Sandor E."/>
            <person name="Sanguinetti M."/>
            <person name="Schuetze T."/>
            <person name="Sepcic K."/>
            <person name="Shelest E."/>
            <person name="Sherlock G."/>
            <person name="Sophianopoulou V."/>
            <person name="Squina F.M."/>
            <person name="Sun H."/>
            <person name="Susca A."/>
            <person name="Todd R.B."/>
            <person name="Tsang A."/>
            <person name="Unkles S.E."/>
            <person name="van de Wiele N."/>
            <person name="van Rossen-Uffink D."/>
            <person name="Oliveira J.V."/>
            <person name="Vesth T.C."/>
            <person name="Visser J."/>
            <person name="Yu J.-H."/>
            <person name="Zhou M."/>
            <person name="Andersen M.R."/>
            <person name="Archer D.B."/>
            <person name="Baker S.E."/>
            <person name="Benoit I."/>
            <person name="Brakhage A.A."/>
            <person name="Braus G.H."/>
            <person name="Fischer R."/>
            <person name="Frisvad J.C."/>
            <person name="Goldman G.H."/>
            <person name="Houbraken J."/>
            <person name="Oakley B."/>
            <person name="Pocsi I."/>
            <person name="Scazzocchio C."/>
            <person name="Seiboth B."/>
            <person name="vanKuyk P.A."/>
            <person name="Wortman J."/>
            <person name="Dyer P.S."/>
            <person name="Grigoriev I.V."/>
        </authorList>
    </citation>
    <scope>NUCLEOTIDE SEQUENCE [LARGE SCALE GENOMIC DNA]</scope>
    <source>
        <strain evidence="9">CBS 101740 / IMI 381727 / IBT 21946</strain>
    </source>
</reference>
<evidence type="ECO:0000256" key="2">
    <source>
        <dbReference type="ARBA" id="ARBA00022692"/>
    </source>
</evidence>
<feature type="domain" description="Rhodopsin" evidence="7">
    <location>
        <begin position="68"/>
        <end position="313"/>
    </location>
</feature>
<proteinExistence type="inferred from homology"/>
<protein>
    <recommendedName>
        <fullName evidence="7">Rhodopsin domain-containing protein</fullName>
    </recommendedName>
</protein>
<evidence type="ECO:0000259" key="7">
    <source>
        <dbReference type="Pfam" id="PF20684"/>
    </source>
</evidence>
<feature type="transmembrane region" description="Helical" evidence="6">
    <location>
        <begin position="52"/>
        <end position="74"/>
    </location>
</feature>
<dbReference type="PANTHER" id="PTHR33048">
    <property type="entry name" value="PTH11-LIKE INTEGRAL MEMBRANE PROTEIN (AFU_ORTHOLOGUE AFUA_5G11245)"/>
    <property type="match status" value="1"/>
</dbReference>
<evidence type="ECO:0000256" key="4">
    <source>
        <dbReference type="ARBA" id="ARBA00023136"/>
    </source>
</evidence>
<evidence type="ECO:0000256" key="1">
    <source>
        <dbReference type="ARBA" id="ARBA00004141"/>
    </source>
</evidence>
<keyword evidence="3 6" id="KW-1133">Transmembrane helix</keyword>
<dbReference type="VEuPathDB" id="FungiDB:ASPBRDRAFT_482139"/>
<dbReference type="InterPro" id="IPR049326">
    <property type="entry name" value="Rhodopsin_dom_fungi"/>
</dbReference>
<evidence type="ECO:0000256" key="3">
    <source>
        <dbReference type="ARBA" id="ARBA00022989"/>
    </source>
</evidence>
<dbReference type="Pfam" id="PF20684">
    <property type="entry name" value="Fung_rhodopsin"/>
    <property type="match status" value="1"/>
</dbReference>
<dbReference type="PANTHER" id="PTHR33048:SF47">
    <property type="entry name" value="INTEGRAL MEMBRANE PROTEIN-RELATED"/>
    <property type="match status" value="1"/>
</dbReference>
<dbReference type="STRING" id="767769.A0A1L9UUN8"/>
<feature type="transmembrane region" description="Helical" evidence="6">
    <location>
        <begin position="288"/>
        <end position="312"/>
    </location>
</feature>
<dbReference type="RefSeq" id="XP_067482530.1">
    <property type="nucleotide sequence ID" value="XM_067626044.1"/>
</dbReference>
<keyword evidence="4 6" id="KW-0472">Membrane</keyword>
<dbReference type="EMBL" id="KV878681">
    <property type="protein sequence ID" value="OJJ75282.1"/>
    <property type="molecule type" value="Genomic_DNA"/>
</dbReference>
<comment type="similarity">
    <text evidence="5">Belongs to the SAT4 family.</text>
</comment>
<gene>
    <name evidence="8" type="ORF">ASPBRDRAFT_482139</name>
</gene>